<evidence type="ECO:0000256" key="1">
    <source>
        <dbReference type="SAM" id="MobiDB-lite"/>
    </source>
</evidence>
<sequence>MCGYPGANGTCRREPGHSGLHHDEYGGVYVDDLRVARQAEQ</sequence>
<gene>
    <name evidence="2" type="primary">58</name>
    <name evidence="2" type="ORF">SEA_YORKONYX_58</name>
</gene>
<organism evidence="2 3">
    <name type="scientific">Gordonia phage YorkOnyx</name>
    <dbReference type="NCBI Taxonomy" id="2762402"/>
    <lineage>
        <taxon>Viruses</taxon>
        <taxon>Duplodnaviria</taxon>
        <taxon>Heunggongvirae</taxon>
        <taxon>Uroviricota</taxon>
        <taxon>Caudoviricetes</taxon>
        <taxon>Stackebrandtviridae</taxon>
        <taxon>Schenleyvirinae</taxon>
        <taxon>Kroosvirus</taxon>
        <taxon>Kroosvirus yorkonyx</taxon>
    </lineage>
</organism>
<feature type="compositionally biased region" description="Basic and acidic residues" evidence="1">
    <location>
        <begin position="11"/>
        <end position="24"/>
    </location>
</feature>
<evidence type="ECO:0000313" key="2">
    <source>
        <dbReference type="EMBL" id="QNJ58379.1"/>
    </source>
</evidence>
<name>A0A7G8LMA7_9CAUD</name>
<dbReference type="KEGG" id="vg:63026274"/>
<accession>A0A7G8LMA7</accession>
<dbReference type="GeneID" id="63026274"/>
<reference evidence="2 3" key="1">
    <citation type="submission" date="2020-07" db="EMBL/GenBank/DDBJ databases">
        <authorList>
            <person name="Bortz R.L."/>
            <person name="Albanowski M.L."/>
            <person name="Bains A."/>
            <person name="Bellamkonda B.D."/>
            <person name="Forbes S.A."/>
            <person name="Garner G.K."/>
            <person name="Gay E.L."/>
            <person name="Kasibhatla N.P."/>
            <person name="Pedlow M.R."/>
            <person name="Riley H.L."/>
            <person name="Trexler J."/>
            <person name="Butela K.A."/>
            <person name="Garlena R.A."/>
            <person name="Russell D.A."/>
            <person name="Pope W.H."/>
            <person name="Jacobs-Sera D."/>
            <person name="Hatfull G.F."/>
        </authorList>
    </citation>
    <scope>NUCLEOTIDE SEQUENCE [LARGE SCALE GENOMIC DNA]</scope>
</reference>
<feature type="region of interest" description="Disordered" evidence="1">
    <location>
        <begin position="1"/>
        <end position="24"/>
    </location>
</feature>
<protein>
    <submittedName>
        <fullName evidence="2">Uncharacterized protein</fullName>
    </submittedName>
</protein>
<dbReference type="Proteomes" id="UP000515899">
    <property type="component" value="Segment"/>
</dbReference>
<keyword evidence="3" id="KW-1185">Reference proteome</keyword>
<evidence type="ECO:0000313" key="3">
    <source>
        <dbReference type="Proteomes" id="UP000515899"/>
    </source>
</evidence>
<dbReference type="EMBL" id="MT723941">
    <property type="protein sequence ID" value="QNJ58379.1"/>
    <property type="molecule type" value="Genomic_DNA"/>
</dbReference>
<dbReference type="RefSeq" id="YP_010001767.1">
    <property type="nucleotide sequence ID" value="NC_053236.1"/>
</dbReference>
<proteinExistence type="predicted"/>